<protein>
    <submittedName>
        <fullName evidence="1">Uncharacterized protein</fullName>
    </submittedName>
</protein>
<dbReference type="AlphaFoldDB" id="A0A8H4ABG9"/>
<dbReference type="EMBL" id="WTPW01000839">
    <property type="protein sequence ID" value="KAF0475803.1"/>
    <property type="molecule type" value="Genomic_DNA"/>
</dbReference>
<evidence type="ECO:0000313" key="2">
    <source>
        <dbReference type="Proteomes" id="UP000439903"/>
    </source>
</evidence>
<dbReference type="OrthoDB" id="1906957at2759"/>
<comment type="caution">
    <text evidence="1">The sequence shown here is derived from an EMBL/GenBank/DDBJ whole genome shotgun (WGS) entry which is preliminary data.</text>
</comment>
<organism evidence="1 2">
    <name type="scientific">Gigaspora margarita</name>
    <dbReference type="NCBI Taxonomy" id="4874"/>
    <lineage>
        <taxon>Eukaryota</taxon>
        <taxon>Fungi</taxon>
        <taxon>Fungi incertae sedis</taxon>
        <taxon>Mucoromycota</taxon>
        <taxon>Glomeromycotina</taxon>
        <taxon>Glomeromycetes</taxon>
        <taxon>Diversisporales</taxon>
        <taxon>Gigasporaceae</taxon>
        <taxon>Gigaspora</taxon>
    </lineage>
</organism>
<gene>
    <name evidence="1" type="ORF">F8M41_024522</name>
</gene>
<reference evidence="1 2" key="1">
    <citation type="journal article" date="2019" name="Environ. Microbiol.">
        <title>At the nexus of three kingdoms: the genome of the mycorrhizal fungus Gigaspora margarita provides insights into plant, endobacterial and fungal interactions.</title>
        <authorList>
            <person name="Venice F."/>
            <person name="Ghignone S."/>
            <person name="Salvioli di Fossalunga A."/>
            <person name="Amselem J."/>
            <person name="Novero M."/>
            <person name="Xianan X."/>
            <person name="Sedzielewska Toro K."/>
            <person name="Morin E."/>
            <person name="Lipzen A."/>
            <person name="Grigoriev I.V."/>
            <person name="Henrissat B."/>
            <person name="Martin F.M."/>
            <person name="Bonfante P."/>
        </authorList>
    </citation>
    <scope>NUCLEOTIDE SEQUENCE [LARGE SCALE GENOMIC DNA]</scope>
    <source>
        <strain evidence="1 2">BEG34</strain>
    </source>
</reference>
<evidence type="ECO:0000313" key="1">
    <source>
        <dbReference type="EMBL" id="KAF0475803.1"/>
    </source>
</evidence>
<keyword evidence="2" id="KW-1185">Reference proteome</keyword>
<proteinExistence type="predicted"/>
<dbReference type="Proteomes" id="UP000439903">
    <property type="component" value="Unassembled WGS sequence"/>
</dbReference>
<accession>A0A8H4ABG9</accession>
<sequence length="94" mass="10367">MSAMSALSAMSTVSAVNARSGMNARSAVNAESAVNAMSDILFWEYVKKEMTGEKELDPNIANRIKLKDNKELLDKLFLDQSLNFNNNTKAYNSS</sequence>
<name>A0A8H4ABG9_GIGMA</name>